<sequence>MDTLDNSPTPEKAATIPKKHGARPSNIRRRLKIFRAALNRERRSAYSAVILIPSMLKTRISKILITLIVFLDGRLTQFAFNPNTNRYQDLAPIDSADSKKLYSDMLLWGIKNPNVTNIAITGPYGSGKSSIIRTFQKRHPEFRTVNVSLASFDEIKDKEGEWRNKVELSVLQQLIYHERSHALPDSRFVKIRPIHWFRRLFGTLSLSILVLSYFYVVQPGYFTKFQFITNEMRSVLDLVFLVILIFGCMYLLYRLYRNIRNLRFTKLSVVSAGAEFSEGEVRSIFNKHLDEIIYFFEETRTSIVVIEDLDRFNDPEIFTKLREINILINNSRQIKHKVTFVYAVRDNIFTEDNRTKFFDFLVPVIPVINISNAGDALAARLERIIPGRQIPRDLLSTVTLYIQDMRMLLNVINEFSLYFTQLTKDLDPEKLLSLIIFKNLHPEDFAELHRGEGMIIHVLEKKKAYVNEQKEKIDHEINEFQTYIRDLESLKIKDINELRTLYIYKVMSAMPQMASLELNGKVSLSEFVEDQIFDWWRNGGSATAIQYSSYYGDYRKVNFEYSFSDAEKEVDPVYNYSHREDQIKSYCNEGINRTKAKIDSLKQQRALISGQSLKEIINDGGKFEFPSERIVSPKQQGASITGQSFRDNLIDEEELEFSTEKPTSPILIYLMANGYIDEYYHPYISYFIEGSLKKEDMNFVMSVLNRQPLPYTYEISNIDVIQKDWISVGQYSNPAILNFSLLRWLLQQPNRDHELSILIKMLKGRNELVFIDQFLELNKNQSEFIIALGLHWSEFWDHLFEEAFYEDAVLAKYAALFIRYLSIDTFVKKIDASKNFSKFLSFNSNLYEDGLLKDNQDTLGVVMNELDVSLEKISLLEKLPKTLKAAYEGNRYEINSENLKYILRKFGGYEVFPENDWITANLTTVLSSEAKNLKSYLEMKWPEYLELISSSELNVKESEETIIKLLHIETMDMEKVESFVRKQDALITDMQMVPEIYWYFLITERRLSPTWNNVSTYFFHKGVLEDTLTSYLNDPEVYEVLVEEPYVPTGNPDQENLIDLSHEVLYRNELSMNSYKGLIEQLSPKLEDVEVGKLNEEKASYLIRSNRFGFVNEIFNDLETNHPGLTNLYISKYFDDFLEKFSEFSITDQTLIGALNSAQNSDEQKANLVRLILANKTVEKDELGSTITTFLSRYALWSQLIEIANVINLLKLSFSTTERIRVLSPIVLEISIETYKNIESTWDEPYNNISMNDTTQRSFPNFPGLKSFIEGVKKLLPEKLGTIKNNKDKITIYYKAG</sequence>
<name>A0A4R1LQW9_9SPHI</name>
<keyword evidence="2" id="KW-1133">Transmembrane helix</keyword>
<reference evidence="4 5" key="1">
    <citation type="submission" date="2019-03" db="EMBL/GenBank/DDBJ databases">
        <title>Genomic Encyclopedia of Archaeal and Bacterial Type Strains, Phase II (KMG-II): from individual species to whole genera.</title>
        <authorList>
            <person name="Goeker M."/>
        </authorList>
    </citation>
    <scope>NUCLEOTIDE SEQUENCE [LARGE SCALE GENOMIC DNA]</scope>
    <source>
        <strain evidence="4 5">DSM 22554</strain>
    </source>
</reference>
<evidence type="ECO:0000313" key="4">
    <source>
        <dbReference type="EMBL" id="TCK80887.1"/>
    </source>
</evidence>
<dbReference type="InterPro" id="IPR027417">
    <property type="entry name" value="P-loop_NTPase"/>
</dbReference>
<proteinExistence type="predicted"/>
<dbReference type="EMBL" id="SMGO01000003">
    <property type="protein sequence ID" value="TCK80887.1"/>
    <property type="molecule type" value="Genomic_DNA"/>
</dbReference>
<evidence type="ECO:0000256" key="2">
    <source>
        <dbReference type="SAM" id="Phobius"/>
    </source>
</evidence>
<keyword evidence="2" id="KW-0472">Membrane</keyword>
<feature type="domain" description="YobI-like P-loop NTPase" evidence="3">
    <location>
        <begin position="102"/>
        <end position="455"/>
    </location>
</feature>
<comment type="caution">
    <text evidence="4">The sequence shown here is derived from an EMBL/GenBank/DDBJ whole genome shotgun (WGS) entry which is preliminary data.</text>
</comment>
<feature type="transmembrane region" description="Helical" evidence="2">
    <location>
        <begin position="196"/>
        <end position="215"/>
    </location>
</feature>
<dbReference type="SUPFAM" id="SSF52540">
    <property type="entry name" value="P-loop containing nucleoside triphosphate hydrolases"/>
    <property type="match status" value="1"/>
</dbReference>
<keyword evidence="5" id="KW-1185">Reference proteome</keyword>
<protein>
    <submittedName>
        <fullName evidence="4">KAP-like P-loop domain-containing protein</fullName>
    </submittedName>
</protein>
<evidence type="ECO:0000259" key="3">
    <source>
        <dbReference type="Pfam" id="PF20693"/>
    </source>
</evidence>
<keyword evidence="2" id="KW-0812">Transmembrane</keyword>
<gene>
    <name evidence="4" type="ORF">C8N28_2641</name>
</gene>
<feature type="region of interest" description="Disordered" evidence="1">
    <location>
        <begin position="1"/>
        <end position="21"/>
    </location>
</feature>
<evidence type="ECO:0000256" key="1">
    <source>
        <dbReference type="SAM" id="MobiDB-lite"/>
    </source>
</evidence>
<accession>A0A4R1LQW9</accession>
<feature type="transmembrane region" description="Helical" evidence="2">
    <location>
        <begin position="235"/>
        <end position="253"/>
    </location>
</feature>
<dbReference type="InterPro" id="IPR048428">
    <property type="entry name" value="YobI-NTPase"/>
</dbReference>
<dbReference type="Pfam" id="PF20693">
    <property type="entry name" value="YobI-ATPase"/>
    <property type="match status" value="1"/>
</dbReference>
<dbReference type="Proteomes" id="UP000294616">
    <property type="component" value="Unassembled WGS sequence"/>
</dbReference>
<evidence type="ECO:0000313" key="5">
    <source>
        <dbReference type="Proteomes" id="UP000294616"/>
    </source>
</evidence>
<organism evidence="4 5">
    <name type="scientific">Albibacterium bauzanense</name>
    <dbReference type="NCBI Taxonomy" id="653929"/>
    <lineage>
        <taxon>Bacteria</taxon>
        <taxon>Pseudomonadati</taxon>
        <taxon>Bacteroidota</taxon>
        <taxon>Sphingobacteriia</taxon>
        <taxon>Sphingobacteriales</taxon>
        <taxon>Sphingobacteriaceae</taxon>
        <taxon>Albibacterium</taxon>
    </lineage>
</organism>